<organism evidence="1 2">
    <name type="scientific">Araneus ventricosus</name>
    <name type="common">Orbweaver spider</name>
    <name type="synonym">Epeira ventricosa</name>
    <dbReference type="NCBI Taxonomy" id="182803"/>
    <lineage>
        <taxon>Eukaryota</taxon>
        <taxon>Metazoa</taxon>
        <taxon>Ecdysozoa</taxon>
        <taxon>Arthropoda</taxon>
        <taxon>Chelicerata</taxon>
        <taxon>Arachnida</taxon>
        <taxon>Araneae</taxon>
        <taxon>Araneomorphae</taxon>
        <taxon>Entelegynae</taxon>
        <taxon>Araneoidea</taxon>
        <taxon>Araneidae</taxon>
        <taxon>Araneus</taxon>
    </lineage>
</organism>
<protein>
    <submittedName>
        <fullName evidence="1">Uncharacterized protein</fullName>
    </submittedName>
</protein>
<keyword evidence="2" id="KW-1185">Reference proteome</keyword>
<reference evidence="1 2" key="1">
    <citation type="journal article" date="2019" name="Sci. Rep.">
        <title>Orb-weaving spider Araneus ventricosus genome elucidates the spidroin gene catalogue.</title>
        <authorList>
            <person name="Kono N."/>
            <person name="Nakamura H."/>
            <person name="Ohtoshi R."/>
            <person name="Moran D.A.P."/>
            <person name="Shinohara A."/>
            <person name="Yoshida Y."/>
            <person name="Fujiwara M."/>
            <person name="Mori M."/>
            <person name="Tomita M."/>
            <person name="Arakawa K."/>
        </authorList>
    </citation>
    <scope>NUCLEOTIDE SEQUENCE [LARGE SCALE GENOMIC DNA]</scope>
</reference>
<sequence>MGSILPYSKFARPSLWILNPMGESVDVVCGHHTIGSTDPLLTLHLILVKLGQDGYLRTTPAGGRLTTTYDLACNKTQNGEFSMESSFYPTPPNVALQWNRISSL</sequence>
<dbReference type="EMBL" id="BGPR01000347">
    <property type="protein sequence ID" value="GBM14737.1"/>
    <property type="molecule type" value="Genomic_DNA"/>
</dbReference>
<comment type="caution">
    <text evidence="1">The sequence shown here is derived from an EMBL/GenBank/DDBJ whole genome shotgun (WGS) entry which is preliminary data.</text>
</comment>
<evidence type="ECO:0000313" key="1">
    <source>
        <dbReference type="EMBL" id="GBM14737.1"/>
    </source>
</evidence>
<accession>A0A4Y2DF48</accession>
<evidence type="ECO:0000313" key="2">
    <source>
        <dbReference type="Proteomes" id="UP000499080"/>
    </source>
</evidence>
<name>A0A4Y2DF48_ARAVE</name>
<gene>
    <name evidence="1" type="ORF">AVEN_72008_1</name>
</gene>
<dbReference type="AlphaFoldDB" id="A0A4Y2DF48"/>
<proteinExistence type="predicted"/>
<dbReference type="Proteomes" id="UP000499080">
    <property type="component" value="Unassembled WGS sequence"/>
</dbReference>